<evidence type="ECO:0000313" key="3">
    <source>
        <dbReference type="EMBL" id="PVU68645.1"/>
    </source>
</evidence>
<dbReference type="Proteomes" id="UP000245509">
    <property type="component" value="Unassembled WGS sequence"/>
</dbReference>
<dbReference type="EMBL" id="QEFP02000014">
    <property type="protein sequence ID" value="MCC5447184.1"/>
    <property type="molecule type" value="Genomic_DNA"/>
</dbReference>
<accession>A0A2T9WLE4</accession>
<dbReference type="PANTHER" id="PTHR30336:SF20">
    <property type="entry name" value="DUF218 DOMAIN-CONTAINING PROTEIN"/>
    <property type="match status" value="1"/>
</dbReference>
<evidence type="ECO:0000313" key="2">
    <source>
        <dbReference type="EMBL" id="MCC5447184.1"/>
    </source>
</evidence>
<organism evidence="3">
    <name type="scientific">Nanobsidianus stetteri</name>
    <dbReference type="NCBI Taxonomy" id="1294122"/>
    <lineage>
        <taxon>Archaea</taxon>
        <taxon>Nanobdellota</taxon>
        <taxon>Candidatus Nanoarchaeia</taxon>
        <taxon>Nanoarchaeales</taxon>
        <taxon>Nanopusillaceae</taxon>
        <taxon>Candidatus Nanobsidianus</taxon>
    </lineage>
</organism>
<gene>
    <name evidence="2" type="ORF">DDW03_002085</name>
    <name evidence="3" type="ORF">DDW03_01455</name>
</gene>
<protein>
    <submittedName>
        <fullName evidence="2">YdcF family protein</fullName>
    </submittedName>
</protein>
<reference evidence="3" key="2">
    <citation type="submission" date="2017-05" db="EMBL/GenBank/DDBJ databases">
        <authorList>
            <person name="Song R."/>
            <person name="Chenine A.L."/>
            <person name="Ruprecht R.M."/>
        </authorList>
    </citation>
    <scope>NUCLEOTIDE SEQUENCE</scope>
    <source>
        <strain evidence="3">SCGC AB-777_F03</strain>
    </source>
</reference>
<comment type="caution">
    <text evidence="3">The sequence shown here is derived from an EMBL/GenBank/DDBJ whole genome shotgun (WGS) entry which is preliminary data.</text>
</comment>
<reference evidence="3" key="1">
    <citation type="journal article" date="2015" name="Appl. Environ. Microbiol.">
        <title>Nanoarchaeota, Their Sulfolobales Host, and Nanoarchaeota Virus Distribution across Yellowstone National Park Hot Springs.</title>
        <authorList>
            <person name="Munson-McGee J.H."/>
            <person name="Field E.K."/>
            <person name="Bateson M."/>
            <person name="Rooney C."/>
            <person name="Stepanauskas R."/>
            <person name="Young M.J."/>
        </authorList>
    </citation>
    <scope>NUCLEOTIDE SEQUENCE [LARGE SCALE GENOMIC DNA]</scope>
    <source>
        <strain evidence="3">SCGC AB-777_F03</strain>
    </source>
</reference>
<proteinExistence type="predicted"/>
<sequence>MAYLTNMLFPYRERKSEKSNLTLDSIINSSRNPGNYENTNFNYPKKPHYYAIIVLGGGPEHTEYRLKKAIELYKQGIADYLIVTVGETDVSIAKKIIENADIDKDKYIVDDRSTTTLHNALYAKEILRNLNVPKGTLTAILTESPHCPRARDTFDLIFRGKYKIDSICIEPLPDPYMWGKEEKIKSIRKYIHPLYPSLIISLTYSEKYLSYLPGMNEEKAEKIVDKFVRSTSDTISYLFNTSLKYANNVKEYIKRVLGSYRSHVNASPSS</sequence>
<dbReference type="RefSeq" id="WP_228615409.1">
    <property type="nucleotide sequence ID" value="NZ_QEFP02000014.1"/>
</dbReference>
<dbReference type="InterPro" id="IPR003848">
    <property type="entry name" value="DUF218"/>
</dbReference>
<dbReference type="Gene3D" id="3.40.50.620">
    <property type="entry name" value="HUPs"/>
    <property type="match status" value="1"/>
</dbReference>
<dbReference type="AlphaFoldDB" id="A0A2T9WLE4"/>
<dbReference type="PANTHER" id="PTHR30336">
    <property type="entry name" value="INNER MEMBRANE PROTEIN, PROBABLE PERMEASE"/>
    <property type="match status" value="1"/>
</dbReference>
<dbReference type="Pfam" id="PF02698">
    <property type="entry name" value="DUF218"/>
    <property type="match status" value="1"/>
</dbReference>
<dbReference type="InterPro" id="IPR051599">
    <property type="entry name" value="Cell_Envelope_Assoc"/>
</dbReference>
<name>A0A2T9WLE4_NANST</name>
<dbReference type="EMBL" id="QEFP01000005">
    <property type="protein sequence ID" value="PVU68645.1"/>
    <property type="molecule type" value="Genomic_DNA"/>
</dbReference>
<feature type="domain" description="DUF218" evidence="1">
    <location>
        <begin position="51"/>
        <end position="155"/>
    </location>
</feature>
<dbReference type="InterPro" id="IPR014729">
    <property type="entry name" value="Rossmann-like_a/b/a_fold"/>
</dbReference>
<reference evidence="2" key="4">
    <citation type="submission" date="2021-11" db="EMBL/GenBank/DDBJ databases">
        <authorList>
            <person name="Munson-Mcgee J."/>
            <person name="Field E."/>
            <person name="Bateson M."/>
            <person name="Rooney C."/>
            <person name="Stepanauskas R."/>
            <person name="Young M."/>
        </authorList>
    </citation>
    <scope>NUCLEOTIDE SEQUENCE</scope>
    <source>
        <strain evidence="2">SCGC AB-777_F03</strain>
    </source>
</reference>
<dbReference type="CDD" id="cd06259">
    <property type="entry name" value="YdcF-like"/>
    <property type="match status" value="1"/>
</dbReference>
<evidence type="ECO:0000259" key="1">
    <source>
        <dbReference type="Pfam" id="PF02698"/>
    </source>
</evidence>
<reference evidence="2" key="3">
    <citation type="submission" date="2017-05" db="EMBL/GenBank/DDBJ databases">
        <authorList>
            <person name="Munson-Mcgee J.H."/>
        </authorList>
    </citation>
    <scope>NUCLEOTIDE SEQUENCE</scope>
    <source>
        <strain evidence="2">SCGC AB-777_F03</strain>
    </source>
</reference>
<dbReference type="GO" id="GO:0005886">
    <property type="term" value="C:plasma membrane"/>
    <property type="evidence" value="ECO:0007669"/>
    <property type="project" value="TreeGrafter"/>
</dbReference>